<dbReference type="Pfam" id="PF00392">
    <property type="entry name" value="GntR"/>
    <property type="match status" value="1"/>
</dbReference>
<gene>
    <name evidence="5" type="ORF">SAMN05421734_10495</name>
</gene>
<dbReference type="PROSITE" id="PS50949">
    <property type="entry name" value="HTH_GNTR"/>
    <property type="match status" value="1"/>
</dbReference>
<evidence type="ECO:0000313" key="5">
    <source>
        <dbReference type="EMBL" id="SDC08166.1"/>
    </source>
</evidence>
<dbReference type="OrthoDB" id="9801546at2"/>
<keyword evidence="2" id="KW-0238">DNA-binding</keyword>
<evidence type="ECO:0000256" key="2">
    <source>
        <dbReference type="ARBA" id="ARBA00023125"/>
    </source>
</evidence>
<dbReference type="PANTHER" id="PTHR38445">
    <property type="entry name" value="HTH-TYPE TRANSCRIPTIONAL REPRESSOR YTRA"/>
    <property type="match status" value="1"/>
</dbReference>
<feature type="domain" description="HTH gntR-type" evidence="4">
    <location>
        <begin position="11"/>
        <end position="79"/>
    </location>
</feature>
<keyword evidence="6" id="KW-1185">Reference proteome</keyword>
<evidence type="ECO:0000256" key="3">
    <source>
        <dbReference type="ARBA" id="ARBA00023163"/>
    </source>
</evidence>
<dbReference type="RefSeq" id="WP_090795033.1">
    <property type="nucleotide sequence ID" value="NZ_FMYI01000004.1"/>
</dbReference>
<dbReference type="Gene3D" id="1.10.10.10">
    <property type="entry name" value="Winged helix-like DNA-binding domain superfamily/Winged helix DNA-binding domain"/>
    <property type="match status" value="1"/>
</dbReference>
<dbReference type="SUPFAM" id="SSF46785">
    <property type="entry name" value="Winged helix' DNA-binding domain"/>
    <property type="match status" value="1"/>
</dbReference>
<dbReference type="AlphaFoldDB" id="A0A1G6IQY9"/>
<dbReference type="PANTHER" id="PTHR38445:SF12">
    <property type="entry name" value="GNTR-FAMILY TRANSCRIPTIONAL REGULATOR"/>
    <property type="match status" value="1"/>
</dbReference>
<organism evidence="5 6">
    <name type="scientific">Pelagirhabdus alkalitolerans</name>
    <dbReference type="NCBI Taxonomy" id="1612202"/>
    <lineage>
        <taxon>Bacteria</taxon>
        <taxon>Bacillati</taxon>
        <taxon>Bacillota</taxon>
        <taxon>Bacilli</taxon>
        <taxon>Bacillales</taxon>
        <taxon>Bacillaceae</taxon>
        <taxon>Pelagirhabdus</taxon>
    </lineage>
</organism>
<dbReference type="EMBL" id="FMYI01000004">
    <property type="protein sequence ID" value="SDC08166.1"/>
    <property type="molecule type" value="Genomic_DNA"/>
</dbReference>
<proteinExistence type="predicted"/>
<dbReference type="GO" id="GO:0003677">
    <property type="term" value="F:DNA binding"/>
    <property type="evidence" value="ECO:0007669"/>
    <property type="project" value="UniProtKB-KW"/>
</dbReference>
<sequence length="130" mass="14919">MLLHIQFDSETPIYQQVKDQIIRGIALGELKLGEKLPSVRQLAADIGINLHTVNKVYNQLKSEGWVVIHRKSGVMINPHLNLNQSSEALEELDDLLKNITAESFLKGISKDEFITLVERNYDRYNMRESE</sequence>
<dbReference type="InterPro" id="IPR036388">
    <property type="entry name" value="WH-like_DNA-bd_sf"/>
</dbReference>
<dbReference type="STRING" id="1612202.SAMN05421734_10495"/>
<protein>
    <submittedName>
        <fullName evidence="5">Transcriptional regulator, GntR family</fullName>
    </submittedName>
</protein>
<evidence type="ECO:0000256" key="1">
    <source>
        <dbReference type="ARBA" id="ARBA00023015"/>
    </source>
</evidence>
<evidence type="ECO:0000313" key="6">
    <source>
        <dbReference type="Proteomes" id="UP000242949"/>
    </source>
</evidence>
<name>A0A1G6IQY9_9BACI</name>
<dbReference type="Proteomes" id="UP000242949">
    <property type="component" value="Unassembled WGS sequence"/>
</dbReference>
<dbReference type="InterPro" id="IPR036390">
    <property type="entry name" value="WH_DNA-bd_sf"/>
</dbReference>
<dbReference type="CDD" id="cd07377">
    <property type="entry name" value="WHTH_GntR"/>
    <property type="match status" value="1"/>
</dbReference>
<keyword evidence="1" id="KW-0805">Transcription regulation</keyword>
<keyword evidence="3" id="KW-0804">Transcription</keyword>
<dbReference type="InterPro" id="IPR000524">
    <property type="entry name" value="Tscrpt_reg_HTH_GntR"/>
</dbReference>
<dbReference type="SMART" id="SM00345">
    <property type="entry name" value="HTH_GNTR"/>
    <property type="match status" value="1"/>
</dbReference>
<accession>A0A1G6IQY9</accession>
<evidence type="ECO:0000259" key="4">
    <source>
        <dbReference type="PROSITE" id="PS50949"/>
    </source>
</evidence>
<dbReference type="GO" id="GO:0003700">
    <property type="term" value="F:DNA-binding transcription factor activity"/>
    <property type="evidence" value="ECO:0007669"/>
    <property type="project" value="InterPro"/>
</dbReference>
<reference evidence="6" key="1">
    <citation type="submission" date="2016-09" db="EMBL/GenBank/DDBJ databases">
        <authorList>
            <person name="Varghese N."/>
            <person name="Submissions S."/>
        </authorList>
    </citation>
    <scope>NUCLEOTIDE SEQUENCE [LARGE SCALE GENOMIC DNA]</scope>
    <source>
        <strain evidence="6">S5</strain>
    </source>
</reference>